<keyword evidence="10" id="KW-1185">Reference proteome</keyword>
<keyword evidence="3 7" id="KW-0812">Transmembrane</keyword>
<evidence type="ECO:0000313" key="10">
    <source>
        <dbReference type="Proteomes" id="UP000297693"/>
    </source>
</evidence>
<sequence length="175" mass="20155">MKTISEYDQDASLWIKKYLHHPTLSWWLSRINRGEAFALVLLPLMILSNKYAPLYISLPLVMITTFITDRFVLFLKKYFARKRPLISVMGKTDNNPDMKHSFPSAHSANSMVVGTLLVFGFGETPFFLLFSLFAGVGRLLTLHHFISDIVGGWIIGFLMGMMGIFALKYFYIYFH</sequence>
<dbReference type="SMART" id="SM00014">
    <property type="entry name" value="acidPPc"/>
    <property type="match status" value="1"/>
</dbReference>
<dbReference type="GO" id="GO:0005886">
    <property type="term" value="C:plasma membrane"/>
    <property type="evidence" value="ECO:0007669"/>
    <property type="project" value="UniProtKB-SubCell"/>
</dbReference>
<evidence type="ECO:0000256" key="4">
    <source>
        <dbReference type="ARBA" id="ARBA00022801"/>
    </source>
</evidence>
<proteinExistence type="predicted"/>
<reference evidence="9" key="1">
    <citation type="journal article" date="2019" name="PLoS Negl. Trop. Dis.">
        <title>Revisiting the worldwide diversity of Leptospira species in the environment.</title>
        <authorList>
            <person name="Vincent A.T."/>
            <person name="Schiettekatte O."/>
            <person name="Bourhy P."/>
            <person name="Veyrier F.J."/>
            <person name="Picardeau M."/>
        </authorList>
    </citation>
    <scope>NUCLEOTIDE SEQUENCE [LARGE SCALE GENOMIC DNA]</scope>
    <source>
        <strain evidence="9">201702476</strain>
    </source>
</reference>
<dbReference type="OrthoDB" id="9801622at2"/>
<feature type="transmembrane region" description="Helical" evidence="7">
    <location>
        <begin position="52"/>
        <end position="73"/>
    </location>
</feature>
<dbReference type="Gene3D" id="1.20.144.10">
    <property type="entry name" value="Phosphatidic acid phosphatase type 2/haloperoxidase"/>
    <property type="match status" value="1"/>
</dbReference>
<dbReference type="GO" id="GO:0016787">
    <property type="term" value="F:hydrolase activity"/>
    <property type="evidence" value="ECO:0007669"/>
    <property type="project" value="UniProtKB-KW"/>
</dbReference>
<dbReference type="InterPro" id="IPR000326">
    <property type="entry name" value="PAP2/HPO"/>
</dbReference>
<accession>A0A4R9K4W9</accession>
<keyword evidence="4" id="KW-0378">Hydrolase</keyword>
<feature type="transmembrane region" description="Helical" evidence="7">
    <location>
        <begin position="108"/>
        <end position="133"/>
    </location>
</feature>
<dbReference type="InterPro" id="IPR036938">
    <property type="entry name" value="PAP2/HPO_sf"/>
</dbReference>
<comment type="subcellular location">
    <subcellularLocation>
        <location evidence="1">Cell membrane</location>
        <topology evidence="1">Multi-pass membrane protein</topology>
    </subcellularLocation>
</comment>
<dbReference type="Proteomes" id="UP000297693">
    <property type="component" value="Unassembled WGS sequence"/>
</dbReference>
<name>A0A4R9K4W9_9LEPT</name>
<dbReference type="SUPFAM" id="SSF48317">
    <property type="entry name" value="Acid phosphatase/Vanadium-dependent haloperoxidase"/>
    <property type="match status" value="1"/>
</dbReference>
<keyword evidence="5 7" id="KW-1133">Transmembrane helix</keyword>
<comment type="caution">
    <text evidence="9">The sequence shown here is derived from an EMBL/GenBank/DDBJ whole genome shotgun (WGS) entry which is preliminary data.</text>
</comment>
<evidence type="ECO:0000259" key="8">
    <source>
        <dbReference type="SMART" id="SM00014"/>
    </source>
</evidence>
<evidence type="ECO:0000256" key="7">
    <source>
        <dbReference type="SAM" id="Phobius"/>
    </source>
</evidence>
<dbReference type="RefSeq" id="WP_135623215.1">
    <property type="nucleotide sequence ID" value="NZ_RQGD01000022.1"/>
</dbReference>
<gene>
    <name evidence="9" type="ORF">EHQ58_07270</name>
</gene>
<keyword evidence="6 7" id="KW-0472">Membrane</keyword>
<feature type="domain" description="Phosphatidic acid phosphatase type 2/haloperoxidase" evidence="8">
    <location>
        <begin position="58"/>
        <end position="164"/>
    </location>
</feature>
<dbReference type="EMBL" id="RQGD01000022">
    <property type="protein sequence ID" value="TGL60290.1"/>
    <property type="molecule type" value="Genomic_DNA"/>
</dbReference>
<evidence type="ECO:0000256" key="1">
    <source>
        <dbReference type="ARBA" id="ARBA00004651"/>
    </source>
</evidence>
<evidence type="ECO:0000256" key="2">
    <source>
        <dbReference type="ARBA" id="ARBA00022475"/>
    </source>
</evidence>
<dbReference type="PANTHER" id="PTHR14969">
    <property type="entry name" value="SPHINGOSINE-1-PHOSPHATE PHOSPHOHYDROLASE"/>
    <property type="match status" value="1"/>
</dbReference>
<evidence type="ECO:0000313" key="9">
    <source>
        <dbReference type="EMBL" id="TGL60290.1"/>
    </source>
</evidence>
<protein>
    <submittedName>
        <fullName evidence="9">Phosphatase PAP2 family protein</fullName>
    </submittedName>
</protein>
<dbReference type="PANTHER" id="PTHR14969:SF62">
    <property type="entry name" value="DECAPRENYLPHOSPHORYL-5-PHOSPHORIBOSE PHOSPHATASE RV3807C-RELATED"/>
    <property type="match status" value="1"/>
</dbReference>
<evidence type="ECO:0000256" key="5">
    <source>
        <dbReference type="ARBA" id="ARBA00022989"/>
    </source>
</evidence>
<evidence type="ECO:0000256" key="3">
    <source>
        <dbReference type="ARBA" id="ARBA00022692"/>
    </source>
</evidence>
<organism evidence="9 10">
    <name type="scientific">Leptospira ognonensis</name>
    <dbReference type="NCBI Taxonomy" id="2484945"/>
    <lineage>
        <taxon>Bacteria</taxon>
        <taxon>Pseudomonadati</taxon>
        <taxon>Spirochaetota</taxon>
        <taxon>Spirochaetia</taxon>
        <taxon>Leptospirales</taxon>
        <taxon>Leptospiraceae</taxon>
        <taxon>Leptospira</taxon>
    </lineage>
</organism>
<evidence type="ECO:0000256" key="6">
    <source>
        <dbReference type="ARBA" id="ARBA00023136"/>
    </source>
</evidence>
<dbReference type="Pfam" id="PF01569">
    <property type="entry name" value="PAP2"/>
    <property type="match status" value="1"/>
</dbReference>
<dbReference type="AlphaFoldDB" id="A0A4R9K4W9"/>
<keyword evidence="2" id="KW-1003">Cell membrane</keyword>
<feature type="transmembrane region" description="Helical" evidence="7">
    <location>
        <begin position="153"/>
        <end position="174"/>
    </location>
</feature>